<dbReference type="Proteomes" id="UP000053232">
    <property type="component" value="Unassembled WGS sequence"/>
</dbReference>
<dbReference type="AlphaFoldDB" id="A0A073IAR0"/>
<comment type="caution">
    <text evidence="2">The sequence shown here is derived from an EMBL/GenBank/DDBJ whole genome shotgun (WGS) entry which is preliminary data.</text>
</comment>
<feature type="region of interest" description="Disordered" evidence="1">
    <location>
        <begin position="1"/>
        <end position="20"/>
    </location>
</feature>
<protein>
    <submittedName>
        <fullName evidence="2">Uncharacterized protein</fullName>
    </submittedName>
</protein>
<evidence type="ECO:0000313" key="3">
    <source>
        <dbReference type="Proteomes" id="UP000053232"/>
    </source>
</evidence>
<feature type="region of interest" description="Disordered" evidence="1">
    <location>
        <begin position="64"/>
        <end position="111"/>
    </location>
</feature>
<reference evidence="3" key="1">
    <citation type="journal article" date="2014" name="Cell">
        <title>The Architecture of a Scrambled Genome Reveals Massive Levels of Genomic Rearrangement during Development.</title>
        <authorList>
            <person name="Chen X."/>
            <person name="Bracht J.R."/>
            <person name="Goldman A.D."/>
            <person name="Dolzhenko E."/>
            <person name="Clay D.M."/>
            <person name="Swart E.C."/>
            <person name="Perlman D.H."/>
            <person name="Doak T.G."/>
            <person name="Stuart A."/>
            <person name="Amemiya C.T."/>
            <person name="Sebra R.P."/>
            <person name="Landweber L.F."/>
        </authorList>
    </citation>
    <scope>NUCLEOTIDE SEQUENCE [LARGE SCALE GENOMIC DNA]</scope>
    <source>
        <strain evidence="3">JRB310</strain>
    </source>
</reference>
<organism evidence="2 3">
    <name type="scientific">Oxytricha trifallax</name>
    <dbReference type="NCBI Taxonomy" id="1172189"/>
    <lineage>
        <taxon>Eukaryota</taxon>
        <taxon>Sar</taxon>
        <taxon>Alveolata</taxon>
        <taxon>Ciliophora</taxon>
        <taxon>Intramacronucleata</taxon>
        <taxon>Spirotrichea</taxon>
        <taxon>Stichotrichia</taxon>
        <taxon>Sporadotrichida</taxon>
        <taxon>Oxytrichidae</taxon>
        <taxon>Oxytrichinae</taxon>
        <taxon>Oxytricha</taxon>
    </lineage>
</organism>
<evidence type="ECO:0000256" key="1">
    <source>
        <dbReference type="SAM" id="MobiDB-lite"/>
    </source>
</evidence>
<feature type="compositionally biased region" description="Basic and acidic residues" evidence="1">
    <location>
        <begin position="99"/>
        <end position="111"/>
    </location>
</feature>
<feature type="compositionally biased region" description="Polar residues" evidence="1">
    <location>
        <begin position="74"/>
        <end position="98"/>
    </location>
</feature>
<feature type="compositionally biased region" description="Polar residues" evidence="1">
    <location>
        <begin position="1"/>
        <end position="14"/>
    </location>
</feature>
<dbReference type="EMBL" id="ARYC01018552">
    <property type="protein sequence ID" value="KEJ82487.1"/>
    <property type="molecule type" value="Genomic_DNA"/>
</dbReference>
<accession>A0A073IAR0</accession>
<evidence type="ECO:0000313" key="2">
    <source>
        <dbReference type="EMBL" id="KEJ82487.1"/>
    </source>
</evidence>
<name>A0A073IAR0_9SPIT</name>
<keyword evidence="3" id="KW-1185">Reference proteome</keyword>
<proteinExistence type="predicted"/>
<sequence length="111" mass="12972">MNSSMSLSTNQAAARSNHKLDRALYQSLGIPQRKEENEEGQDKMMIVQMVCQMFFQTGSNTMNDAMIQQKEESNQYWDKQQQRPTIKSSSLQCRSNNNVKRDRYNSRKNTE</sequence>
<gene>
    <name evidence="2" type="ORF">OXYTRIMIC_075</name>
</gene>